<dbReference type="RefSeq" id="WP_273942611.1">
    <property type="nucleotide sequence ID" value="NZ_CP097263.1"/>
</dbReference>
<comment type="caution">
    <text evidence="4">The sequence shown here is derived from an EMBL/GenBank/DDBJ whole genome shotgun (WGS) entry which is preliminary data.</text>
</comment>
<reference evidence="4 5" key="1">
    <citation type="submission" date="2024-09" db="EMBL/GenBank/DDBJ databases">
        <authorList>
            <person name="Sun Q."/>
            <person name="Mori K."/>
        </authorList>
    </citation>
    <scope>NUCLEOTIDE SEQUENCE [LARGE SCALE GENOMIC DNA]</scope>
    <source>
        <strain evidence="4 5">TBRC 1432</strain>
    </source>
</reference>
<feature type="domain" description="N-acetyltransferase" evidence="3">
    <location>
        <begin position="3"/>
        <end position="161"/>
    </location>
</feature>
<accession>A0ABV6MM58</accession>
<dbReference type="PANTHER" id="PTHR43072">
    <property type="entry name" value="N-ACETYLTRANSFERASE"/>
    <property type="match status" value="1"/>
</dbReference>
<dbReference type="EMBL" id="JBHLUD010000002">
    <property type="protein sequence ID" value="MFC0541385.1"/>
    <property type="molecule type" value="Genomic_DNA"/>
</dbReference>
<dbReference type="InterPro" id="IPR016181">
    <property type="entry name" value="Acyl_CoA_acyltransferase"/>
</dbReference>
<dbReference type="Proteomes" id="UP001589810">
    <property type="component" value="Unassembled WGS sequence"/>
</dbReference>
<keyword evidence="1 4" id="KW-0808">Transferase</keyword>
<dbReference type="PROSITE" id="PS51186">
    <property type="entry name" value="GNAT"/>
    <property type="match status" value="1"/>
</dbReference>
<gene>
    <name evidence="4" type="ORF">ACFFH7_07810</name>
</gene>
<dbReference type="Pfam" id="PF00583">
    <property type="entry name" value="Acetyltransf_1"/>
    <property type="match status" value="1"/>
</dbReference>
<sequence length="191" mass="21081">MTYRHRAATQDDLPAIVDIYNAAVRDRTSTADLDPVTVESRRAWFAEAKHPTWVGYHPDDPATVTGYLSFEPFLNGRRGYDVTLDVAIYLHPSHQGRGQGRDLLRAAIAHAPTLGARTLATTIFASNEPSLRLFRANGFEEWGRLPAVADLDGLVKDLVIVGRPLQIPTPSGHVTGISAESVSRSLRRARW</sequence>
<organism evidence="4 5">
    <name type="scientific">Kutzneria chonburiensis</name>
    <dbReference type="NCBI Taxonomy" id="1483604"/>
    <lineage>
        <taxon>Bacteria</taxon>
        <taxon>Bacillati</taxon>
        <taxon>Actinomycetota</taxon>
        <taxon>Actinomycetes</taxon>
        <taxon>Pseudonocardiales</taxon>
        <taxon>Pseudonocardiaceae</taxon>
        <taxon>Kutzneria</taxon>
    </lineage>
</organism>
<dbReference type="PANTHER" id="PTHR43072:SF23">
    <property type="entry name" value="UPF0039 PROTEIN C11D3.02C"/>
    <property type="match status" value="1"/>
</dbReference>
<evidence type="ECO:0000256" key="1">
    <source>
        <dbReference type="ARBA" id="ARBA00022679"/>
    </source>
</evidence>
<name>A0ABV6MM58_9PSEU</name>
<evidence type="ECO:0000313" key="4">
    <source>
        <dbReference type="EMBL" id="MFC0541385.1"/>
    </source>
</evidence>
<dbReference type="CDD" id="cd04301">
    <property type="entry name" value="NAT_SF"/>
    <property type="match status" value="1"/>
</dbReference>
<evidence type="ECO:0000313" key="5">
    <source>
        <dbReference type="Proteomes" id="UP001589810"/>
    </source>
</evidence>
<protein>
    <submittedName>
        <fullName evidence="4">GNAT family N-acetyltransferase</fullName>
        <ecNumber evidence="4">2.3.-.-</ecNumber>
    </submittedName>
</protein>
<dbReference type="InterPro" id="IPR000182">
    <property type="entry name" value="GNAT_dom"/>
</dbReference>
<proteinExistence type="predicted"/>
<evidence type="ECO:0000259" key="3">
    <source>
        <dbReference type="PROSITE" id="PS51186"/>
    </source>
</evidence>
<dbReference type="EC" id="2.3.-.-" evidence="4"/>
<evidence type="ECO:0000256" key="2">
    <source>
        <dbReference type="ARBA" id="ARBA00023315"/>
    </source>
</evidence>
<dbReference type="SUPFAM" id="SSF55729">
    <property type="entry name" value="Acyl-CoA N-acyltransferases (Nat)"/>
    <property type="match status" value="1"/>
</dbReference>
<keyword evidence="5" id="KW-1185">Reference proteome</keyword>
<dbReference type="GO" id="GO:0016746">
    <property type="term" value="F:acyltransferase activity"/>
    <property type="evidence" value="ECO:0007669"/>
    <property type="project" value="UniProtKB-KW"/>
</dbReference>
<keyword evidence="2 4" id="KW-0012">Acyltransferase</keyword>
<dbReference type="Gene3D" id="3.40.630.30">
    <property type="match status" value="1"/>
</dbReference>